<protein>
    <submittedName>
        <fullName evidence="1">Uncharacterized protein</fullName>
    </submittedName>
</protein>
<evidence type="ECO:0000313" key="1">
    <source>
        <dbReference type="EMBL" id="KAG9223675.1"/>
    </source>
</evidence>
<sequence>MYSKSIVIALALCGYATAQDFGVPLSWRKFSNTRPLNERISIAQAAINAILPQLNSATAEFNGIGFWQSGNVWSVLANQDRIAGSTVNQARVIANLNTAFRLNANYDKFQVCPPSLKPLHALMCHNEVQRRRYVVGNGRDTWNHVSNFVITPAQASAGRHPAKSFTLAGTCDGKSMAGGVFWRPTADDQGVNSVTTGLYLTLSAFLAEITGDQKYTNAAIQSANWMRSLNINSKNLALDTVNAHDCSRSPDSWIFTYNSGKLIEGLGVLSHVTGDNQWDTLMANVLIASTKGAPWQGSNGVITEGSSPNSNNDGVGFKSVLIRGLHEAFERSSNNDLRILVHSYVDVQYNALLDLAANGSTYSSSWAGPPQGFTTWGQLAALDVMTSAINAN</sequence>
<keyword evidence="2" id="KW-1185">Reference proteome</keyword>
<comment type="caution">
    <text evidence="1">The sequence shown here is derived from an EMBL/GenBank/DDBJ whole genome shotgun (WGS) entry which is preliminary data.</text>
</comment>
<accession>A0ACB7J069</accession>
<dbReference type="EMBL" id="WQMT02000004">
    <property type="protein sequence ID" value="KAG9223675.1"/>
    <property type="molecule type" value="Genomic_DNA"/>
</dbReference>
<dbReference type="Proteomes" id="UP000824881">
    <property type="component" value="Unassembled WGS sequence"/>
</dbReference>
<reference evidence="1 2" key="1">
    <citation type="journal article" date="2021" name="Appl. Environ. Microbiol.">
        <title>Genetic linkage and physical mapping for an oyster mushroom Pleurotus cornucopiae and QTL analysis for the trait cap color.</title>
        <authorList>
            <person name="Zhang Y."/>
            <person name="Gao W."/>
            <person name="Sonnenberg A."/>
            <person name="Chen Q."/>
            <person name="Zhang J."/>
            <person name="Huang C."/>
        </authorList>
    </citation>
    <scope>NUCLEOTIDE SEQUENCE [LARGE SCALE GENOMIC DNA]</scope>
    <source>
        <strain evidence="1">CCMSSC00406</strain>
    </source>
</reference>
<evidence type="ECO:0000313" key="2">
    <source>
        <dbReference type="Proteomes" id="UP000824881"/>
    </source>
</evidence>
<gene>
    <name evidence="1" type="ORF">CCMSSC00406_0004984</name>
</gene>
<proteinExistence type="predicted"/>
<name>A0ACB7J069_PLECO</name>
<organism evidence="1 2">
    <name type="scientific">Pleurotus cornucopiae</name>
    <name type="common">Cornucopia mushroom</name>
    <dbReference type="NCBI Taxonomy" id="5321"/>
    <lineage>
        <taxon>Eukaryota</taxon>
        <taxon>Fungi</taxon>
        <taxon>Dikarya</taxon>
        <taxon>Basidiomycota</taxon>
        <taxon>Agaricomycotina</taxon>
        <taxon>Agaricomycetes</taxon>
        <taxon>Agaricomycetidae</taxon>
        <taxon>Agaricales</taxon>
        <taxon>Pleurotineae</taxon>
        <taxon>Pleurotaceae</taxon>
        <taxon>Pleurotus</taxon>
    </lineage>
</organism>